<reference evidence="1" key="1">
    <citation type="submission" date="2020-11" db="EMBL/GenBank/DDBJ databases">
        <authorList>
            <person name="Kim M.K."/>
        </authorList>
    </citation>
    <scope>NUCLEOTIDE SEQUENCE</scope>
    <source>
        <strain evidence="1">BT350</strain>
    </source>
</reference>
<proteinExistence type="predicted"/>
<name>A0A931BXI4_9HYPH</name>
<comment type="caution">
    <text evidence="1">The sequence shown here is derived from an EMBL/GenBank/DDBJ whole genome shotgun (WGS) entry which is preliminary data.</text>
</comment>
<keyword evidence="2" id="KW-1185">Reference proteome</keyword>
<sequence length="134" mass="14947">MWPYEEILARHIKDVVADLCLVEASIFVSYIYKNLQSNIDALVASSTELAFKEGTLYYAHGADMSFEWGKSPAVVLDMEFVHHLTTVFFKIVLHGFYVGIAIQRVLVSEKSGCEALDLETFARALSDARLSPVG</sequence>
<organism evidence="1 2">
    <name type="scientific">Microvirga alba</name>
    <dbReference type="NCBI Taxonomy" id="2791025"/>
    <lineage>
        <taxon>Bacteria</taxon>
        <taxon>Pseudomonadati</taxon>
        <taxon>Pseudomonadota</taxon>
        <taxon>Alphaproteobacteria</taxon>
        <taxon>Hyphomicrobiales</taxon>
        <taxon>Methylobacteriaceae</taxon>
        <taxon>Microvirga</taxon>
    </lineage>
</organism>
<gene>
    <name evidence="1" type="ORF">I2H38_20050</name>
</gene>
<evidence type="ECO:0000313" key="2">
    <source>
        <dbReference type="Proteomes" id="UP000599312"/>
    </source>
</evidence>
<dbReference type="EMBL" id="JADQDO010000018">
    <property type="protein sequence ID" value="MBF9235660.1"/>
    <property type="molecule type" value="Genomic_DNA"/>
</dbReference>
<accession>A0A931BXI4</accession>
<protein>
    <submittedName>
        <fullName evidence="1">Uncharacterized protein</fullName>
    </submittedName>
</protein>
<evidence type="ECO:0000313" key="1">
    <source>
        <dbReference type="EMBL" id="MBF9235660.1"/>
    </source>
</evidence>
<dbReference type="AlphaFoldDB" id="A0A931BXI4"/>
<dbReference type="Proteomes" id="UP000599312">
    <property type="component" value="Unassembled WGS sequence"/>
</dbReference>